<keyword evidence="2" id="KW-1185">Reference proteome</keyword>
<reference evidence="1" key="1">
    <citation type="journal article" date="2021" name="New Phytol.">
        <title>Evolutionary innovations through gain and loss of genes in the ectomycorrhizal Boletales.</title>
        <authorList>
            <person name="Wu G."/>
            <person name="Miyauchi S."/>
            <person name="Morin E."/>
            <person name="Kuo A."/>
            <person name="Drula E."/>
            <person name="Varga T."/>
            <person name="Kohler A."/>
            <person name="Feng B."/>
            <person name="Cao Y."/>
            <person name="Lipzen A."/>
            <person name="Daum C."/>
            <person name="Hundley H."/>
            <person name="Pangilinan J."/>
            <person name="Johnson J."/>
            <person name="Barry K."/>
            <person name="LaButti K."/>
            <person name="Ng V."/>
            <person name="Ahrendt S."/>
            <person name="Min B."/>
            <person name="Choi I.G."/>
            <person name="Park H."/>
            <person name="Plett J.M."/>
            <person name="Magnuson J."/>
            <person name="Spatafora J.W."/>
            <person name="Nagy L.G."/>
            <person name="Henrissat B."/>
            <person name="Grigoriev I.V."/>
            <person name="Yang Z.L."/>
            <person name="Xu J."/>
            <person name="Martin F.M."/>
        </authorList>
    </citation>
    <scope>NUCLEOTIDE SEQUENCE</scope>
    <source>
        <strain evidence="1">KUC20120723A-06</strain>
    </source>
</reference>
<comment type="caution">
    <text evidence="1">The sequence shown here is derived from an EMBL/GenBank/DDBJ whole genome shotgun (WGS) entry which is preliminary data.</text>
</comment>
<accession>A0ACB8BSY6</accession>
<sequence length="190" mass="21762">MGFTGPWALRSFVIINCCIVLFRLALFYRSDATADLTYVGKDYPITFPIGVLETVALTLQDEPSVDKVWETLGTHPKGLGRVHMGPDDRLFSVVMAHQLHCIREMERAFLNPNHLMSSPHHVQHCLNYLRQTLLCDAADSLEEGDFLQRDYEQDRLGDTLVCWDWTKVYDVLGDEFAEWFQRVKGQASVP</sequence>
<dbReference type="Proteomes" id="UP000790709">
    <property type="component" value="Unassembled WGS sequence"/>
</dbReference>
<evidence type="ECO:0000313" key="1">
    <source>
        <dbReference type="EMBL" id="KAH7929040.1"/>
    </source>
</evidence>
<name>A0ACB8BSY6_9AGAM</name>
<organism evidence="1 2">
    <name type="scientific">Leucogyrophana mollusca</name>
    <dbReference type="NCBI Taxonomy" id="85980"/>
    <lineage>
        <taxon>Eukaryota</taxon>
        <taxon>Fungi</taxon>
        <taxon>Dikarya</taxon>
        <taxon>Basidiomycota</taxon>
        <taxon>Agaricomycotina</taxon>
        <taxon>Agaricomycetes</taxon>
        <taxon>Agaricomycetidae</taxon>
        <taxon>Boletales</taxon>
        <taxon>Boletales incertae sedis</taxon>
        <taxon>Leucogyrophana</taxon>
    </lineage>
</organism>
<dbReference type="EMBL" id="MU266345">
    <property type="protein sequence ID" value="KAH7929040.1"/>
    <property type="molecule type" value="Genomic_DNA"/>
</dbReference>
<proteinExistence type="predicted"/>
<gene>
    <name evidence="1" type="ORF">BV22DRAFT_1117083</name>
</gene>
<evidence type="ECO:0000313" key="2">
    <source>
        <dbReference type="Proteomes" id="UP000790709"/>
    </source>
</evidence>
<protein>
    <submittedName>
        <fullName evidence="1">Uncharacterized protein</fullName>
    </submittedName>
</protein>